<dbReference type="InterPro" id="IPR000644">
    <property type="entry name" value="CBS_dom"/>
</dbReference>
<proteinExistence type="predicted"/>
<dbReference type="Gene3D" id="3.10.580.10">
    <property type="entry name" value="CBS-domain"/>
    <property type="match status" value="1"/>
</dbReference>
<feature type="domain" description="CBS" evidence="1">
    <location>
        <begin position="73"/>
        <end position="116"/>
    </location>
</feature>
<evidence type="ECO:0000313" key="3">
    <source>
        <dbReference type="Proteomes" id="UP001163981"/>
    </source>
</evidence>
<organism evidence="2 3">
    <name type="scientific">Salinimicrobium tongyeongense</name>
    <dbReference type="NCBI Taxonomy" id="2809707"/>
    <lineage>
        <taxon>Bacteria</taxon>
        <taxon>Pseudomonadati</taxon>
        <taxon>Bacteroidota</taxon>
        <taxon>Flavobacteriia</taxon>
        <taxon>Flavobacteriales</taxon>
        <taxon>Flavobacteriaceae</taxon>
        <taxon>Salinimicrobium</taxon>
    </lineage>
</organism>
<evidence type="ECO:0000259" key="1">
    <source>
        <dbReference type="Pfam" id="PF00571"/>
    </source>
</evidence>
<dbReference type="InterPro" id="IPR046342">
    <property type="entry name" value="CBS_dom_sf"/>
</dbReference>
<dbReference type="RefSeq" id="WP_265164738.1">
    <property type="nucleotide sequence ID" value="NZ_CP069620.1"/>
</dbReference>
<evidence type="ECO:0000313" key="2">
    <source>
        <dbReference type="EMBL" id="UZH56260.1"/>
    </source>
</evidence>
<sequence length="218" mass="24969">MNIQPYILNEIKIPQFHTPVSEVLKIFNEFPYSHLPVMQGDIYMGCIPVADARIFEAGKPIEDFQYALEGFFVRNTDNWIDVLHNFSKNDANIMPVLDENNQFLGYLELQDIMNLFTESPFLNNPGGIIVVEKGIKDYSFSEVCQIVESNGADVLGAFVSGTENERAQITLKTGKVPFNAIFQTFRRYGYEVISQHPEDSFSSDLQDRSRYLDKYLNI</sequence>
<gene>
    <name evidence="2" type="ORF">JRG66_05190</name>
</gene>
<dbReference type="Proteomes" id="UP001163981">
    <property type="component" value="Chromosome"/>
</dbReference>
<accession>A0ABY6NTP7</accession>
<protein>
    <submittedName>
        <fullName evidence="2">Acetoin utilization protein acuB</fullName>
    </submittedName>
</protein>
<dbReference type="SUPFAM" id="SSF54631">
    <property type="entry name" value="CBS-domain pair"/>
    <property type="match status" value="1"/>
</dbReference>
<keyword evidence="3" id="KW-1185">Reference proteome</keyword>
<reference evidence="2" key="1">
    <citation type="submission" date="2021-02" db="EMBL/GenBank/DDBJ databases">
        <title>Salinimicrobium sp. nov. isolated from seawater in Tongyeong, Republic of Korea.</title>
        <authorList>
            <person name="Lee S.-J."/>
        </authorList>
    </citation>
    <scope>NUCLEOTIDE SEQUENCE</scope>
    <source>
        <strain evidence="2">HN-2-9-2</strain>
    </source>
</reference>
<dbReference type="EMBL" id="CP069620">
    <property type="protein sequence ID" value="UZH56260.1"/>
    <property type="molecule type" value="Genomic_DNA"/>
</dbReference>
<dbReference type="Pfam" id="PF00571">
    <property type="entry name" value="CBS"/>
    <property type="match status" value="1"/>
</dbReference>
<name>A0ABY6NTP7_9FLAO</name>